<proteinExistence type="predicted"/>
<sequence length="57" mass="6300">MTKLLFAFDSRRIAAKLLQTRSVFKLAVKQTARAVPRVLLAAGRELSGSSSPKVQVW</sequence>
<dbReference type="Proteomes" id="UP001202961">
    <property type="component" value="Unassembled WGS sequence"/>
</dbReference>
<evidence type="ECO:0000313" key="2">
    <source>
        <dbReference type="Proteomes" id="UP001202961"/>
    </source>
</evidence>
<accession>A0ABT0TYD2</accession>
<keyword evidence="2" id="KW-1185">Reference proteome</keyword>
<name>A0ABT0TYD2_9BACT</name>
<protein>
    <submittedName>
        <fullName evidence="1">Uncharacterized protein</fullName>
    </submittedName>
</protein>
<gene>
    <name evidence="1" type="ORF">NB063_03030</name>
</gene>
<evidence type="ECO:0000313" key="1">
    <source>
        <dbReference type="EMBL" id="MCM2369591.1"/>
    </source>
</evidence>
<comment type="caution">
    <text evidence="1">The sequence shown here is derived from an EMBL/GenBank/DDBJ whole genome shotgun (WGS) entry which is preliminary data.</text>
</comment>
<organism evidence="1 2">
    <name type="scientific">Aporhodopirellula aestuarii</name>
    <dbReference type="NCBI Taxonomy" id="2950107"/>
    <lineage>
        <taxon>Bacteria</taxon>
        <taxon>Pseudomonadati</taxon>
        <taxon>Planctomycetota</taxon>
        <taxon>Planctomycetia</taxon>
        <taxon>Pirellulales</taxon>
        <taxon>Pirellulaceae</taxon>
        <taxon>Aporhodopirellula</taxon>
    </lineage>
</organism>
<dbReference type="EMBL" id="JAMQBK010000011">
    <property type="protein sequence ID" value="MCM2369591.1"/>
    <property type="molecule type" value="Genomic_DNA"/>
</dbReference>
<reference evidence="1 2" key="1">
    <citation type="journal article" date="2022" name="Syst. Appl. Microbiol.">
        <title>Rhodopirellula aestuarii sp. nov., a novel member of the genus Rhodopirellula isolated from brackish sediments collected in the Tagus River estuary, Portugal.</title>
        <authorList>
            <person name="Vitorino I.R."/>
            <person name="Klimek D."/>
            <person name="Calusinska M."/>
            <person name="Lobo-da-Cunha A."/>
            <person name="Vasconcelos V."/>
            <person name="Lage O.M."/>
        </authorList>
    </citation>
    <scope>NUCLEOTIDE SEQUENCE [LARGE SCALE GENOMIC DNA]</scope>
    <source>
        <strain evidence="1 2">ICT_H3.1</strain>
    </source>
</reference>